<dbReference type="Gene3D" id="3.40.50.1700">
    <property type="entry name" value="Glycoside hydrolase family 3 C-terminal domain"/>
    <property type="match status" value="1"/>
</dbReference>
<dbReference type="STRING" id="1379270.GEMMAAP_12695"/>
<name>A0A143BK35_9BACT</name>
<feature type="domain" description="Glycoside hydrolase family 3 N-terminal" evidence="2">
    <location>
        <begin position="23"/>
        <end position="337"/>
    </location>
</feature>
<dbReference type="InterPro" id="IPR017853">
    <property type="entry name" value="GH"/>
</dbReference>
<sequence length="601" mass="63647">MATHSLAPSVADRVDALLSRMSLAQKLGQMVQGERASVTPDDVATYHLGSILSGGGSAPGTNAVADWVAMNDAYWAASMRDGDGQLPIPLLYAVDAIHGHANVRGATVFPHNIGLGCTNDPDLVERIARVMAHEVLATGVDWTFAPTLAVACDMHWGRTYESFSEDPARVASFAAGYIRGVQGDLGNDGVIACAKHWVGDGGTTAGNDQGDTAIDEATLEATHMTPYYPALEAGVLTVMASFNSWNGEKCHGHRYLLTDVLKGRLGFDGFVVSDWDGVDYLHEDYGTAIAMAANAGVDMFMVSVEWKQCLELLHRQVEAGIIAMERIDDAVRRILSVKLRFGLFEKARPADRPWSNSATFGSDAHRDVAREAVRKSLVLLKNEQALLPLSKSARILVAGKNAHNRGHQCGGFTVAWQGETTNEAIEGGTSVWEGIQAVAPQAVLDESGASANAAHHDVAIVVIGEKPYAEGMGDIRAGGRVEPGSQVMVKPHTLAPYGKTIELAQLHPEDLAVIQHIAAQGIPVVTVFVGGRPLVVNAELAASQAFVAAWLPGSEGQGVADVLLGAHPFTGTLSFAWPTVAAPTYKASAPLFPRGYGLVTG</sequence>
<feature type="domain" description="Glycoside hydrolase family 3 C-terminal" evidence="3">
    <location>
        <begin position="377"/>
        <end position="598"/>
    </location>
</feature>
<accession>A0A143BK35</accession>
<dbReference type="SUPFAM" id="SSF52279">
    <property type="entry name" value="Beta-D-glucan exohydrolase, C-terminal domain"/>
    <property type="match status" value="1"/>
</dbReference>
<dbReference type="InterPro" id="IPR036962">
    <property type="entry name" value="Glyco_hydro_3_N_sf"/>
</dbReference>
<dbReference type="RefSeq" id="WP_026849463.1">
    <property type="nucleotide sequence ID" value="NZ_CP011454.1"/>
</dbReference>
<dbReference type="eggNOG" id="COG1472">
    <property type="taxonomic scope" value="Bacteria"/>
</dbReference>
<gene>
    <name evidence="4" type="ORF">GEMMAAP_12695</name>
</gene>
<evidence type="ECO:0000313" key="4">
    <source>
        <dbReference type="EMBL" id="AMW05426.1"/>
    </source>
</evidence>
<evidence type="ECO:0000256" key="1">
    <source>
        <dbReference type="ARBA" id="ARBA00022801"/>
    </source>
</evidence>
<dbReference type="Pfam" id="PF00933">
    <property type="entry name" value="Glyco_hydro_3"/>
    <property type="match status" value="1"/>
</dbReference>
<dbReference type="KEGG" id="gph:GEMMAAP_12695"/>
<dbReference type="InterPro" id="IPR051915">
    <property type="entry name" value="Cellulose_Degrad_GH3"/>
</dbReference>
<keyword evidence="1" id="KW-0378">Hydrolase</keyword>
<dbReference type="Pfam" id="PF01915">
    <property type="entry name" value="Glyco_hydro_3_C"/>
    <property type="match status" value="1"/>
</dbReference>
<evidence type="ECO:0000259" key="3">
    <source>
        <dbReference type="Pfam" id="PF01915"/>
    </source>
</evidence>
<dbReference type="InterPro" id="IPR001764">
    <property type="entry name" value="Glyco_hydro_3_N"/>
</dbReference>
<reference evidence="4 5" key="2">
    <citation type="journal article" date="2016" name="Environ. Microbiol. Rep.">
        <title>Metagenomic evidence for the presence of phototrophic Gemmatimonadetes bacteria in diverse environments.</title>
        <authorList>
            <person name="Zeng Y."/>
            <person name="Baumbach J."/>
            <person name="Barbosa E.G."/>
            <person name="Azevedo V."/>
            <person name="Zhang C."/>
            <person name="Koblizek M."/>
        </authorList>
    </citation>
    <scope>NUCLEOTIDE SEQUENCE [LARGE SCALE GENOMIC DNA]</scope>
    <source>
        <strain evidence="4 5">AP64</strain>
    </source>
</reference>
<proteinExistence type="predicted"/>
<dbReference type="PANTHER" id="PTHR30620">
    <property type="entry name" value="PERIPLASMIC BETA-GLUCOSIDASE-RELATED"/>
    <property type="match status" value="1"/>
</dbReference>
<dbReference type="GO" id="GO:0008422">
    <property type="term" value="F:beta-glucosidase activity"/>
    <property type="evidence" value="ECO:0007669"/>
    <property type="project" value="TreeGrafter"/>
</dbReference>
<dbReference type="EMBL" id="CP011454">
    <property type="protein sequence ID" value="AMW05426.1"/>
    <property type="molecule type" value="Genomic_DNA"/>
</dbReference>
<evidence type="ECO:0000259" key="2">
    <source>
        <dbReference type="Pfam" id="PF00933"/>
    </source>
</evidence>
<dbReference type="OrthoDB" id="9781691at2"/>
<dbReference type="Proteomes" id="UP000076404">
    <property type="component" value="Chromosome"/>
</dbReference>
<reference evidence="4 5" key="1">
    <citation type="journal article" date="2014" name="Proc. Natl. Acad. Sci. U.S.A.">
        <title>Functional type 2 photosynthetic reaction centers found in the rare bacterial phylum Gemmatimonadetes.</title>
        <authorList>
            <person name="Zeng Y."/>
            <person name="Feng F."/>
            <person name="Medova H."/>
            <person name="Dean J."/>
            <person name="Koblizek M."/>
        </authorList>
    </citation>
    <scope>NUCLEOTIDE SEQUENCE [LARGE SCALE GENOMIC DNA]</scope>
    <source>
        <strain evidence="4 5">AP64</strain>
    </source>
</reference>
<keyword evidence="5" id="KW-1185">Reference proteome</keyword>
<evidence type="ECO:0000313" key="5">
    <source>
        <dbReference type="Proteomes" id="UP000076404"/>
    </source>
</evidence>
<dbReference type="PRINTS" id="PR00133">
    <property type="entry name" value="GLHYDRLASE3"/>
</dbReference>
<protein>
    <submittedName>
        <fullName evidence="4">Endoglucanase</fullName>
    </submittedName>
</protein>
<dbReference type="Gene3D" id="3.20.20.300">
    <property type="entry name" value="Glycoside hydrolase, family 3, N-terminal domain"/>
    <property type="match status" value="1"/>
</dbReference>
<dbReference type="SUPFAM" id="SSF51445">
    <property type="entry name" value="(Trans)glycosidases"/>
    <property type="match status" value="1"/>
</dbReference>
<dbReference type="PANTHER" id="PTHR30620:SF77">
    <property type="entry name" value="LYSOSOMAL BETA GLUCOSIDASE-LIKE"/>
    <property type="match status" value="1"/>
</dbReference>
<dbReference type="AlphaFoldDB" id="A0A143BK35"/>
<dbReference type="InterPro" id="IPR036881">
    <property type="entry name" value="Glyco_hydro_3_C_sf"/>
</dbReference>
<dbReference type="GO" id="GO:0009251">
    <property type="term" value="P:glucan catabolic process"/>
    <property type="evidence" value="ECO:0007669"/>
    <property type="project" value="TreeGrafter"/>
</dbReference>
<organism evidence="4 5">
    <name type="scientific">Gemmatimonas phototrophica</name>
    <dbReference type="NCBI Taxonomy" id="1379270"/>
    <lineage>
        <taxon>Bacteria</taxon>
        <taxon>Pseudomonadati</taxon>
        <taxon>Gemmatimonadota</taxon>
        <taxon>Gemmatimonadia</taxon>
        <taxon>Gemmatimonadales</taxon>
        <taxon>Gemmatimonadaceae</taxon>
        <taxon>Gemmatimonas</taxon>
    </lineage>
</organism>
<dbReference type="InterPro" id="IPR002772">
    <property type="entry name" value="Glyco_hydro_3_C"/>
</dbReference>